<evidence type="ECO:0000313" key="2">
    <source>
        <dbReference type="Proteomes" id="UP000335636"/>
    </source>
</evidence>
<proteinExistence type="predicted"/>
<reference evidence="1" key="1">
    <citation type="submission" date="2019-04" db="EMBL/GenBank/DDBJ databases">
        <authorList>
            <person name="Alioto T."/>
            <person name="Alioto T."/>
        </authorList>
    </citation>
    <scope>NUCLEOTIDE SEQUENCE [LARGE SCALE GENOMIC DNA]</scope>
</reference>
<dbReference type="Proteomes" id="UP000335636">
    <property type="component" value="Unassembled WGS sequence"/>
</dbReference>
<accession>A0A5E4DAP1</accession>
<keyword evidence="2" id="KW-1185">Reference proteome</keyword>
<comment type="caution">
    <text evidence="1">The sequence shown here is derived from an EMBL/GenBank/DDBJ whole genome shotgun (WGS) entry which is preliminary data.</text>
</comment>
<sequence>TLNTGPSYWLLPSASSSLRETTGLPDHLMPKVSLVQALQGEEEADCVSRLPDLEAEWPPHCGGTVGKSLSVQCQCEETVKSFTKSWCRPPCLPPWNQAVKARASAAECPPRTTLGISPSL</sequence>
<gene>
    <name evidence="1" type="ORF">MONAX_5E015333</name>
</gene>
<protein>
    <submittedName>
        <fullName evidence="1">Uncharacterized protein</fullName>
    </submittedName>
</protein>
<organism evidence="1 2">
    <name type="scientific">Marmota monax</name>
    <name type="common">Woodchuck</name>
    <dbReference type="NCBI Taxonomy" id="9995"/>
    <lineage>
        <taxon>Eukaryota</taxon>
        <taxon>Metazoa</taxon>
        <taxon>Chordata</taxon>
        <taxon>Craniata</taxon>
        <taxon>Vertebrata</taxon>
        <taxon>Euteleostomi</taxon>
        <taxon>Mammalia</taxon>
        <taxon>Eutheria</taxon>
        <taxon>Euarchontoglires</taxon>
        <taxon>Glires</taxon>
        <taxon>Rodentia</taxon>
        <taxon>Sciuromorpha</taxon>
        <taxon>Sciuridae</taxon>
        <taxon>Xerinae</taxon>
        <taxon>Marmotini</taxon>
        <taxon>Marmota</taxon>
    </lineage>
</organism>
<evidence type="ECO:0000313" key="1">
    <source>
        <dbReference type="EMBL" id="VTJ90281.1"/>
    </source>
</evidence>
<name>A0A5E4DAP1_MARMO</name>
<dbReference type="EMBL" id="CABDUW010004306">
    <property type="protein sequence ID" value="VTJ90281.1"/>
    <property type="molecule type" value="Genomic_DNA"/>
</dbReference>
<dbReference type="AlphaFoldDB" id="A0A5E4DAP1"/>
<feature type="non-terminal residue" evidence="1">
    <location>
        <position position="1"/>
    </location>
</feature>